<accession>A0A2A9M9J9</accession>
<keyword evidence="4" id="KW-1185">Reference proteome</keyword>
<feature type="compositionally biased region" description="Polar residues" evidence="2">
    <location>
        <begin position="1105"/>
        <end position="1116"/>
    </location>
</feature>
<feature type="compositionally biased region" description="Basic and acidic residues" evidence="2">
    <location>
        <begin position="644"/>
        <end position="667"/>
    </location>
</feature>
<feature type="compositionally biased region" description="Basic and acidic residues" evidence="2">
    <location>
        <begin position="927"/>
        <end position="944"/>
    </location>
</feature>
<dbReference type="KEGG" id="bbes:BESB_067080"/>
<feature type="compositionally biased region" description="Low complexity" evidence="2">
    <location>
        <begin position="204"/>
        <end position="275"/>
    </location>
</feature>
<feature type="compositionally biased region" description="Basic and acidic residues" evidence="2">
    <location>
        <begin position="459"/>
        <end position="469"/>
    </location>
</feature>
<dbReference type="OrthoDB" id="10508362at2759"/>
<gene>
    <name evidence="3" type="ORF">BESB_067080</name>
</gene>
<feature type="compositionally biased region" description="Low complexity" evidence="2">
    <location>
        <begin position="105"/>
        <end position="118"/>
    </location>
</feature>
<feature type="compositionally biased region" description="Low complexity" evidence="2">
    <location>
        <begin position="623"/>
        <end position="636"/>
    </location>
</feature>
<feature type="compositionally biased region" description="Basic and acidic residues" evidence="2">
    <location>
        <begin position="561"/>
        <end position="576"/>
    </location>
</feature>
<feature type="region of interest" description="Disordered" evidence="2">
    <location>
        <begin position="19"/>
        <end position="55"/>
    </location>
</feature>
<feature type="region of interest" description="Disordered" evidence="2">
    <location>
        <begin position="561"/>
        <end position="667"/>
    </location>
</feature>
<reference evidence="3 4" key="1">
    <citation type="submission" date="2017-09" db="EMBL/GenBank/DDBJ databases">
        <title>Genome sequencing of Besnoitia besnoiti strain Bb-Ger1.</title>
        <authorList>
            <person name="Schares G."/>
            <person name="Venepally P."/>
            <person name="Lorenzi H.A."/>
        </authorList>
    </citation>
    <scope>NUCLEOTIDE SEQUENCE [LARGE SCALE GENOMIC DNA]</scope>
    <source>
        <strain evidence="3 4">Bb-Ger1</strain>
    </source>
</reference>
<dbReference type="PANTHER" id="PTHR23159">
    <property type="entry name" value="CENTROSOMAL PROTEIN 2"/>
    <property type="match status" value="1"/>
</dbReference>
<dbReference type="VEuPathDB" id="ToxoDB:BESB_067080"/>
<dbReference type="RefSeq" id="XP_029218684.1">
    <property type="nucleotide sequence ID" value="XM_029365101.1"/>
</dbReference>
<feature type="coiled-coil region" evidence="1">
    <location>
        <begin position="790"/>
        <end position="824"/>
    </location>
</feature>
<feature type="compositionally biased region" description="Basic and acidic residues" evidence="2">
    <location>
        <begin position="400"/>
        <end position="421"/>
    </location>
</feature>
<feature type="coiled-coil region" evidence="1">
    <location>
        <begin position="708"/>
        <end position="759"/>
    </location>
</feature>
<feature type="region of interest" description="Disordered" evidence="2">
    <location>
        <begin position="1064"/>
        <end position="1122"/>
    </location>
</feature>
<feature type="compositionally biased region" description="Low complexity" evidence="2">
    <location>
        <begin position="174"/>
        <end position="195"/>
    </location>
</feature>
<feature type="region of interest" description="Disordered" evidence="2">
    <location>
        <begin position="67"/>
        <end position="133"/>
    </location>
</feature>
<proteinExistence type="predicted"/>
<feature type="compositionally biased region" description="Basic and acidic residues" evidence="2">
    <location>
        <begin position="69"/>
        <end position="78"/>
    </location>
</feature>
<feature type="coiled-coil region" evidence="1">
    <location>
        <begin position="858"/>
        <end position="900"/>
    </location>
</feature>
<feature type="compositionally biased region" description="Low complexity" evidence="2">
    <location>
        <begin position="313"/>
        <end position="329"/>
    </location>
</feature>
<feature type="compositionally biased region" description="Basic and acidic residues" evidence="2">
    <location>
        <begin position="377"/>
        <end position="391"/>
    </location>
</feature>
<protein>
    <submittedName>
        <fullName evidence="3">Uncharacterized protein</fullName>
    </submittedName>
</protein>
<feature type="region of interest" description="Disordered" evidence="2">
    <location>
        <begin position="914"/>
        <end position="950"/>
    </location>
</feature>
<sequence length="1343" mass="144529">MAALRSNSAELGGARLCVVREEPARGPRGHSVRRPLSHSRRTSEETAARLRVPASSHTRYHAALYQRCSSRESRRAEFWKNGSSRAPARSSRESRSPSPPSDGQPRASRSPAGAGASRVHASRQAAKNGGDEKQLSHLRLVGCLVAPGEGRREDYGAFTQNPSGAERLLGRALSGSTCNSDSSPSPSSTRVSFFPSEEERSATSGSQGPAAAEGSPSSSVSPTHSASPSAVAPPRAGSRASLPPSDASPATSAPGSHSAARSSRRPASAAGASRGVTLGVASAKRREESSSSSQKTAWKPAEKMSGSLHRQGPLRPSSGPSLSSSSPVSATHFRQPREGCAGRPPWRPSGPSLALRWCNARPAAGCRNSSSVCRSAGNEETRRTSRAEERKRRQPTGRGENGEARKEDQQGIYERETRRAQEGGQEPANARRQKAGTRSKVPLLPILSSGEEQEDEEETRPVTEAEARSAKRQALAQDLRMLSQDCECGAGGELWTFFSDGVERETRKIAELEMLEKTLEDRLEHVASLLKCRYTRGVLARLLRVETREDLSRVLEPRSIEKAQSRSVEHTSRVFGKEQPANHAETERIDTRATSTGSDEDRRQTQPFPTERLTGSPVYQPGARAASPRSTAPSAALGEEEETVAQKEDDSAEPQSREESDGAEEERHEIAQLLTAIQTRQALEGASGEAVHMEESPVSVETLEQALAVRLEEEIAKANQDADTANALDSEIHAAEKETEELRNEHTRLLRDADCLSKEVCRLEEEVLRLRETAQAKLSLRRERSRKKKVALLRRKRESLRHQRQEMQAAAESLKADLHAAVGELRTFIQTQTLFFPRSSGPDMSASLSCSAAIPSSVVKEENRLWQAAMEHAQAEQEGLDQRLEELKAEERELDAAMTSEGRRLRALRRELKQLECGDSPSTGAQTEKEDAAEAESDRSKHGEGAAPIGRNDVADRAAALAARHQELLHRDEALGRLRAWWQNYAVHELEHEREQAEKARKRQSLKLSSLRTHLASLLRRKGISLPEFISALLAACPPPSCASSPLPSPSLFAAGSTASLTPPLECLSPRPPRATSSPAFSHPPCVHGSESTSNLGSDARPLESQVSHSAPSANDPSGLSSPSSGLSCLSYSLLSSPLGTSASQSSGSQSASQSQRGSKVFSRLLSLEPGSRAEGLGDSRRSASFVCFSAACVADKQGREALGGAARGKNVCLQRKDGNDAKGLCWRLAREAGVGARGGGAPLASETDAERAEARPRRSRLAESFSTAAPAVSDVAGGYRSNQTVSREGGGETVLRREEYYFSASGSPASAASFSQQLHAFFVEREISAPTLCPPAACGDTR</sequence>
<name>A0A2A9M9J9_BESBE</name>
<keyword evidence="1" id="KW-0175">Coiled coil</keyword>
<evidence type="ECO:0000313" key="3">
    <source>
        <dbReference type="EMBL" id="PFH34675.1"/>
    </source>
</evidence>
<dbReference type="GeneID" id="40311634"/>
<feature type="compositionally biased region" description="Basic residues" evidence="2">
    <location>
        <begin position="27"/>
        <end position="40"/>
    </location>
</feature>
<evidence type="ECO:0000256" key="1">
    <source>
        <dbReference type="SAM" id="Coils"/>
    </source>
</evidence>
<feature type="region of interest" description="Disordered" evidence="2">
    <location>
        <begin position="173"/>
        <end position="469"/>
    </location>
</feature>
<evidence type="ECO:0000313" key="4">
    <source>
        <dbReference type="Proteomes" id="UP000224006"/>
    </source>
</evidence>
<dbReference type="Proteomes" id="UP000224006">
    <property type="component" value="Chromosome VI"/>
</dbReference>
<comment type="caution">
    <text evidence="3">The sequence shown here is derived from an EMBL/GenBank/DDBJ whole genome shotgun (WGS) entry which is preliminary data.</text>
</comment>
<dbReference type="EMBL" id="NWUJ01000006">
    <property type="protein sequence ID" value="PFH34675.1"/>
    <property type="molecule type" value="Genomic_DNA"/>
</dbReference>
<dbReference type="PANTHER" id="PTHR23159:SF31">
    <property type="entry name" value="CENTROSOME-ASSOCIATED PROTEIN CEP250 ISOFORM X1"/>
    <property type="match status" value="1"/>
</dbReference>
<evidence type="ECO:0000256" key="2">
    <source>
        <dbReference type="SAM" id="MobiDB-lite"/>
    </source>
</evidence>
<organism evidence="3 4">
    <name type="scientific">Besnoitia besnoiti</name>
    <name type="common">Apicomplexan protozoan</name>
    <dbReference type="NCBI Taxonomy" id="94643"/>
    <lineage>
        <taxon>Eukaryota</taxon>
        <taxon>Sar</taxon>
        <taxon>Alveolata</taxon>
        <taxon>Apicomplexa</taxon>
        <taxon>Conoidasida</taxon>
        <taxon>Coccidia</taxon>
        <taxon>Eucoccidiorida</taxon>
        <taxon>Eimeriorina</taxon>
        <taxon>Sarcocystidae</taxon>
        <taxon>Besnoitia</taxon>
    </lineage>
</organism>